<evidence type="ECO:0000313" key="1">
    <source>
        <dbReference type="EMBL" id="KPM10592.1"/>
    </source>
</evidence>
<accession>A0A132AHW7</accession>
<dbReference type="VEuPathDB" id="VectorBase:SSCA008703"/>
<dbReference type="OrthoDB" id="2150267at2759"/>
<comment type="caution">
    <text evidence="1">The sequence shown here is derived from an EMBL/GenBank/DDBJ whole genome shotgun (WGS) entry which is preliminary data.</text>
</comment>
<evidence type="ECO:0000313" key="2">
    <source>
        <dbReference type="Proteomes" id="UP000616769"/>
    </source>
</evidence>
<dbReference type="AlphaFoldDB" id="A0A132AHW7"/>
<name>A0A132AHW7_SARSC</name>
<organism evidence="1 2">
    <name type="scientific">Sarcoptes scabiei</name>
    <name type="common">Itch mite</name>
    <name type="synonym">Acarus scabiei</name>
    <dbReference type="NCBI Taxonomy" id="52283"/>
    <lineage>
        <taxon>Eukaryota</taxon>
        <taxon>Metazoa</taxon>
        <taxon>Ecdysozoa</taxon>
        <taxon>Arthropoda</taxon>
        <taxon>Chelicerata</taxon>
        <taxon>Arachnida</taxon>
        <taxon>Acari</taxon>
        <taxon>Acariformes</taxon>
        <taxon>Sarcoptiformes</taxon>
        <taxon>Astigmata</taxon>
        <taxon>Psoroptidia</taxon>
        <taxon>Sarcoptoidea</taxon>
        <taxon>Sarcoptidae</taxon>
        <taxon>Sarcoptinae</taxon>
        <taxon>Sarcoptes</taxon>
    </lineage>
</organism>
<dbReference type="Proteomes" id="UP000616769">
    <property type="component" value="Unassembled WGS sequence"/>
</dbReference>
<protein>
    <submittedName>
        <fullName evidence="1">Uncharacterized protein</fullName>
    </submittedName>
</protein>
<gene>
    <name evidence="1" type="ORF">QR98_0091510</name>
</gene>
<dbReference type="EMBL" id="JXLN01015504">
    <property type="protein sequence ID" value="KPM10592.1"/>
    <property type="molecule type" value="Genomic_DNA"/>
</dbReference>
<proteinExistence type="predicted"/>
<reference evidence="1 2" key="1">
    <citation type="journal article" date="2015" name="Parasit. Vectors">
        <title>Draft genome of the scabies mite.</title>
        <authorList>
            <person name="Rider S.D.Jr."/>
            <person name="Morgan M.S."/>
            <person name="Arlian L.G."/>
        </authorList>
    </citation>
    <scope>NUCLEOTIDE SEQUENCE [LARGE SCALE GENOMIC DNA]</scope>
    <source>
        <strain evidence="1">Arlian Lab</strain>
    </source>
</reference>
<sequence length="114" mass="13696">MCVIGAGVSFVLRDQQDAAFLIELKRNPNAGDRRVRATLKPFKKSHHHSEEIEIHTKIKLANEENFRLRQRLKEHSRWQKKINPIEAILNRIKSKNFYQNHRFLERVQLEYNHQ</sequence>